<dbReference type="SMART" id="SM00345">
    <property type="entry name" value="HTH_GNTR"/>
    <property type="match status" value="1"/>
</dbReference>
<dbReference type="Gene3D" id="1.10.10.10">
    <property type="entry name" value="Winged helix-like DNA-binding domain superfamily/Winged helix DNA-binding domain"/>
    <property type="match status" value="1"/>
</dbReference>
<dbReference type="RefSeq" id="WP_193122772.1">
    <property type="nucleotide sequence ID" value="NZ_JADBGI010000013.1"/>
</dbReference>
<protein>
    <submittedName>
        <fullName evidence="6">Winged helix-turn-helix transcriptional regulator</fullName>
    </submittedName>
</protein>
<dbReference type="Proteomes" id="UP000806528">
    <property type="component" value="Unassembled WGS sequence"/>
</dbReference>
<keyword evidence="1" id="KW-0805">Transcription regulation</keyword>
<dbReference type="SUPFAM" id="SSF46785">
    <property type="entry name" value="Winged helix' DNA-binding domain"/>
    <property type="match status" value="1"/>
</dbReference>
<proteinExistence type="predicted"/>
<evidence type="ECO:0000256" key="2">
    <source>
        <dbReference type="ARBA" id="ARBA00023125"/>
    </source>
</evidence>
<dbReference type="CDD" id="cd07377">
    <property type="entry name" value="WHTH_GntR"/>
    <property type="match status" value="1"/>
</dbReference>
<evidence type="ECO:0000259" key="5">
    <source>
        <dbReference type="PROSITE" id="PS50949"/>
    </source>
</evidence>
<dbReference type="InterPro" id="IPR050679">
    <property type="entry name" value="Bact_HTH_transcr_reg"/>
</dbReference>
<feature type="compositionally biased region" description="Basic and acidic residues" evidence="4">
    <location>
        <begin position="72"/>
        <end position="82"/>
    </location>
</feature>
<name>A0ABR9P8I6_9ACTN</name>
<dbReference type="PANTHER" id="PTHR44846:SF17">
    <property type="entry name" value="GNTR-FAMILY TRANSCRIPTIONAL REGULATOR"/>
    <property type="match status" value="1"/>
</dbReference>
<gene>
    <name evidence="6" type="ORF">IDM40_15815</name>
</gene>
<keyword evidence="7" id="KW-1185">Reference proteome</keyword>
<keyword evidence="2" id="KW-0238">DNA-binding</keyword>
<accession>A0ABR9P8I6</accession>
<sequence>MRWKELLPRWVQITDELERQIQSGRYSPGERVPSVLTVMEQYGVASATAHKALVGLRDRGLTETHPGLGSYVKREREERTEREEDGQ</sequence>
<evidence type="ECO:0000313" key="7">
    <source>
        <dbReference type="Proteomes" id="UP000806528"/>
    </source>
</evidence>
<dbReference type="InterPro" id="IPR036388">
    <property type="entry name" value="WH-like_DNA-bd_sf"/>
</dbReference>
<organism evidence="6 7">
    <name type="scientific">Nocardiopsis coralli</name>
    <dbReference type="NCBI Taxonomy" id="2772213"/>
    <lineage>
        <taxon>Bacteria</taxon>
        <taxon>Bacillati</taxon>
        <taxon>Actinomycetota</taxon>
        <taxon>Actinomycetes</taxon>
        <taxon>Streptosporangiales</taxon>
        <taxon>Nocardiopsidaceae</taxon>
        <taxon>Nocardiopsis</taxon>
    </lineage>
</organism>
<comment type="caution">
    <text evidence="6">The sequence shown here is derived from an EMBL/GenBank/DDBJ whole genome shotgun (WGS) entry which is preliminary data.</text>
</comment>
<evidence type="ECO:0000256" key="4">
    <source>
        <dbReference type="SAM" id="MobiDB-lite"/>
    </source>
</evidence>
<dbReference type="PANTHER" id="PTHR44846">
    <property type="entry name" value="MANNOSYL-D-GLYCERATE TRANSPORT/METABOLISM SYSTEM REPRESSOR MNGR-RELATED"/>
    <property type="match status" value="1"/>
</dbReference>
<evidence type="ECO:0000313" key="6">
    <source>
        <dbReference type="EMBL" id="MBE3000156.1"/>
    </source>
</evidence>
<dbReference type="InterPro" id="IPR036390">
    <property type="entry name" value="WH_DNA-bd_sf"/>
</dbReference>
<evidence type="ECO:0000256" key="3">
    <source>
        <dbReference type="ARBA" id="ARBA00023163"/>
    </source>
</evidence>
<dbReference type="Pfam" id="PF00392">
    <property type="entry name" value="GntR"/>
    <property type="match status" value="1"/>
</dbReference>
<feature type="domain" description="HTH gntR-type" evidence="5">
    <location>
        <begin position="7"/>
        <end position="75"/>
    </location>
</feature>
<evidence type="ECO:0000256" key="1">
    <source>
        <dbReference type="ARBA" id="ARBA00023015"/>
    </source>
</evidence>
<feature type="region of interest" description="Disordered" evidence="4">
    <location>
        <begin position="60"/>
        <end position="87"/>
    </location>
</feature>
<reference evidence="6 7" key="1">
    <citation type="submission" date="2020-09" db="EMBL/GenBank/DDBJ databases">
        <title>Diversity and distribution of actinomycetes associated with coral in the coast of Hainan.</title>
        <authorList>
            <person name="Li F."/>
        </authorList>
    </citation>
    <scope>NUCLEOTIDE SEQUENCE [LARGE SCALE GENOMIC DNA]</scope>
    <source>
        <strain evidence="6 7">HNM0947</strain>
    </source>
</reference>
<keyword evidence="3" id="KW-0804">Transcription</keyword>
<dbReference type="PROSITE" id="PS50949">
    <property type="entry name" value="HTH_GNTR"/>
    <property type="match status" value="1"/>
</dbReference>
<dbReference type="EMBL" id="JADBGI010000013">
    <property type="protein sequence ID" value="MBE3000156.1"/>
    <property type="molecule type" value="Genomic_DNA"/>
</dbReference>
<dbReference type="InterPro" id="IPR000524">
    <property type="entry name" value="Tscrpt_reg_HTH_GntR"/>
</dbReference>